<dbReference type="GO" id="GO:0008233">
    <property type="term" value="F:peptidase activity"/>
    <property type="evidence" value="ECO:0007669"/>
    <property type="project" value="UniProtKB-KW"/>
</dbReference>
<reference evidence="2 3" key="1">
    <citation type="submission" date="2023-07" db="EMBL/GenBank/DDBJ databases">
        <title>Genomic Encyclopedia of Type Strains, Phase IV (KMG-IV): sequencing the most valuable type-strain genomes for metagenomic binning, comparative biology and taxonomic classification.</title>
        <authorList>
            <person name="Goeker M."/>
        </authorList>
    </citation>
    <scope>NUCLEOTIDE SEQUENCE [LARGE SCALE GENOMIC DNA]</scope>
    <source>
        <strain evidence="2 3">DSM 19619</strain>
    </source>
</reference>
<name>A0ABU0JGM5_9HYPH</name>
<dbReference type="Pfam" id="PF01965">
    <property type="entry name" value="DJ-1_PfpI"/>
    <property type="match status" value="1"/>
</dbReference>
<evidence type="ECO:0000259" key="1">
    <source>
        <dbReference type="Pfam" id="PF01965"/>
    </source>
</evidence>
<keyword evidence="2" id="KW-0645">Protease</keyword>
<accession>A0ABU0JGM5</accession>
<dbReference type="Proteomes" id="UP001242480">
    <property type="component" value="Unassembled WGS sequence"/>
</dbReference>
<keyword evidence="3" id="KW-1185">Reference proteome</keyword>
<dbReference type="Gene3D" id="3.40.50.880">
    <property type="match status" value="1"/>
</dbReference>
<dbReference type="RefSeq" id="WP_307279701.1">
    <property type="nucleotide sequence ID" value="NZ_JAUSVX010000013.1"/>
</dbReference>
<dbReference type="SUPFAM" id="SSF52317">
    <property type="entry name" value="Class I glutamine amidotransferase-like"/>
    <property type="match status" value="1"/>
</dbReference>
<proteinExistence type="predicted"/>
<sequence length="210" mass="22213">MATKRITALLIDAFADWEPALLTAAARTFFDADIAHVTPGAREVVSAGGMRVRPQGDVAGLDPRDYDALVVIGSSQWTERWAPNVAPQLRAAMQAGRIVGVICGATLAAARAGLLDRRAHTSNSLEFLWEHGGFYGGAARYVDSPRAVRDGTLISAPGSAPATFAAAVLASLYPEQGEAIAGFEALCAREHREDAAGSPHLARRPRRRAA</sequence>
<feature type="domain" description="DJ-1/PfpI" evidence="1">
    <location>
        <begin position="4"/>
        <end position="169"/>
    </location>
</feature>
<protein>
    <submittedName>
        <fullName evidence="2">Intracellular protease/amidase</fullName>
    </submittedName>
</protein>
<dbReference type="EMBL" id="JAUSVX010000013">
    <property type="protein sequence ID" value="MDQ0472621.1"/>
    <property type="molecule type" value="Genomic_DNA"/>
</dbReference>
<dbReference type="GO" id="GO:0006508">
    <property type="term" value="P:proteolysis"/>
    <property type="evidence" value="ECO:0007669"/>
    <property type="project" value="UniProtKB-KW"/>
</dbReference>
<gene>
    <name evidence="2" type="ORF">QO011_005651</name>
</gene>
<comment type="caution">
    <text evidence="2">The sequence shown here is derived from an EMBL/GenBank/DDBJ whole genome shotgun (WGS) entry which is preliminary data.</text>
</comment>
<dbReference type="InterPro" id="IPR002818">
    <property type="entry name" value="DJ-1/PfpI"/>
</dbReference>
<organism evidence="2 3">
    <name type="scientific">Labrys wisconsinensis</name>
    <dbReference type="NCBI Taxonomy" id="425677"/>
    <lineage>
        <taxon>Bacteria</taxon>
        <taxon>Pseudomonadati</taxon>
        <taxon>Pseudomonadota</taxon>
        <taxon>Alphaproteobacteria</taxon>
        <taxon>Hyphomicrobiales</taxon>
        <taxon>Xanthobacteraceae</taxon>
        <taxon>Labrys</taxon>
    </lineage>
</organism>
<keyword evidence="2" id="KW-0378">Hydrolase</keyword>
<dbReference type="InterPro" id="IPR029062">
    <property type="entry name" value="Class_I_gatase-like"/>
</dbReference>
<evidence type="ECO:0000313" key="3">
    <source>
        <dbReference type="Proteomes" id="UP001242480"/>
    </source>
</evidence>
<evidence type="ECO:0000313" key="2">
    <source>
        <dbReference type="EMBL" id="MDQ0472621.1"/>
    </source>
</evidence>